<dbReference type="Proteomes" id="UP000257143">
    <property type="component" value="Unassembled WGS sequence"/>
</dbReference>
<dbReference type="InterPro" id="IPR018540">
    <property type="entry name" value="Spo0E-like"/>
</dbReference>
<evidence type="ECO:0008006" key="3">
    <source>
        <dbReference type="Google" id="ProtNLM"/>
    </source>
</evidence>
<dbReference type="RefSeq" id="WP_115774653.1">
    <property type="nucleotide sequence ID" value="NZ_PIOC01000028.1"/>
</dbReference>
<keyword evidence="2" id="KW-1185">Reference proteome</keyword>
<evidence type="ECO:0000313" key="1">
    <source>
        <dbReference type="EMBL" id="RDW16021.1"/>
    </source>
</evidence>
<dbReference type="EMBL" id="PIOC01000028">
    <property type="protein sequence ID" value="RDW16021.1"/>
    <property type="molecule type" value="Genomic_DNA"/>
</dbReference>
<gene>
    <name evidence="1" type="ORF">CWR48_17685</name>
</gene>
<dbReference type="Gene3D" id="4.10.280.10">
    <property type="entry name" value="Helix-loop-helix DNA-binding domain"/>
    <property type="match status" value="1"/>
</dbReference>
<dbReference type="GO" id="GO:0043937">
    <property type="term" value="P:regulation of sporulation"/>
    <property type="evidence" value="ECO:0007669"/>
    <property type="project" value="InterPro"/>
</dbReference>
<comment type="caution">
    <text evidence="1">The sequence shown here is derived from an EMBL/GenBank/DDBJ whole genome shotgun (WGS) entry which is preliminary data.</text>
</comment>
<evidence type="ECO:0000313" key="2">
    <source>
        <dbReference type="Proteomes" id="UP000257143"/>
    </source>
</evidence>
<reference evidence="2" key="1">
    <citation type="submission" date="2017-11" db="EMBL/GenBank/DDBJ databases">
        <authorList>
            <person name="Zhu W."/>
        </authorList>
    </citation>
    <scope>NUCLEOTIDE SEQUENCE [LARGE SCALE GENOMIC DNA]</scope>
    <source>
        <strain evidence="2">CAU 1183</strain>
    </source>
</reference>
<dbReference type="Pfam" id="PF09388">
    <property type="entry name" value="SpoOE-like"/>
    <property type="match status" value="1"/>
</dbReference>
<organism evidence="1 2">
    <name type="scientific">Oceanobacillus arenosus</name>
    <dbReference type="NCBI Taxonomy" id="1229153"/>
    <lineage>
        <taxon>Bacteria</taxon>
        <taxon>Bacillati</taxon>
        <taxon>Bacillota</taxon>
        <taxon>Bacilli</taxon>
        <taxon>Bacillales</taxon>
        <taxon>Bacillaceae</taxon>
        <taxon>Oceanobacillus</taxon>
    </lineage>
</organism>
<dbReference type="InterPro" id="IPR036638">
    <property type="entry name" value="HLH_DNA-bd_sf"/>
</dbReference>
<protein>
    <recommendedName>
        <fullName evidence="3">Spo0E family sporulation regulatory protein-aspartic acid phosphatase</fullName>
    </recommendedName>
</protein>
<dbReference type="InterPro" id="IPR037208">
    <property type="entry name" value="Spo0E-like_sf"/>
</dbReference>
<dbReference type="SUPFAM" id="SSF140500">
    <property type="entry name" value="BAS1536-like"/>
    <property type="match status" value="1"/>
</dbReference>
<dbReference type="GO" id="GO:0046983">
    <property type="term" value="F:protein dimerization activity"/>
    <property type="evidence" value="ECO:0007669"/>
    <property type="project" value="InterPro"/>
</dbReference>
<accession>A0A3D8PLA7</accession>
<name>A0A3D8PLA7_9BACI</name>
<dbReference type="AlphaFoldDB" id="A0A3D8PLA7"/>
<dbReference type="OrthoDB" id="2721702at2"/>
<sequence length="51" mass="5947">MSKSILLEKIEACRQEMILLSDEYELTSEAVISSSMKLDRLINEYLNYSMN</sequence>
<proteinExistence type="predicted"/>